<name>A0A919L579_9ACTN</name>
<evidence type="ECO:0000313" key="3">
    <source>
        <dbReference type="EMBL" id="GHH84553.1"/>
    </source>
</evidence>
<feature type="region of interest" description="Disordered" evidence="1">
    <location>
        <begin position="213"/>
        <end position="285"/>
    </location>
</feature>
<dbReference type="GeneID" id="95357638"/>
<evidence type="ECO:0000313" key="4">
    <source>
        <dbReference type="Proteomes" id="UP000617734"/>
    </source>
</evidence>
<keyword evidence="4" id="KW-1185">Reference proteome</keyword>
<gene>
    <name evidence="3" type="ORF">GCM10018781_74040</name>
</gene>
<evidence type="ECO:0008006" key="5">
    <source>
        <dbReference type="Google" id="ProtNLM"/>
    </source>
</evidence>
<proteinExistence type="predicted"/>
<dbReference type="RefSeq" id="WP_190215311.1">
    <property type="nucleotide sequence ID" value="NZ_BNBO01000075.1"/>
</dbReference>
<keyword evidence="2" id="KW-0472">Membrane</keyword>
<protein>
    <recommendedName>
        <fullName evidence="5">Gram-positive cocci surface proteins LPxTG domain-containing protein</fullName>
    </recommendedName>
</protein>
<feature type="compositionally biased region" description="Low complexity" evidence="1">
    <location>
        <begin position="234"/>
        <end position="281"/>
    </location>
</feature>
<evidence type="ECO:0000256" key="1">
    <source>
        <dbReference type="SAM" id="MobiDB-lite"/>
    </source>
</evidence>
<sequence length="320" mass="31220">MRASGISAFTKNVPSLSRRSRATGLAAALLLAGAVQVLPGNTAWACGGPDSAQAAARAADPAVAADNSFELHGRSAEVAFVGPAPAALVAGGPAIEFGIEIANSTEADYRRIAPGLGFFNAAGATPRPSQVTVEVMAQGRWKRLAMKPGCDPAIHSDPAGPGEPLAVGRAVRYTFRVTLAADAPKDLARLQMYAGANFGSATADLKVTRPVKAAAPGSGAPAAKAGSAPGGRPGAEAAGPAVEPAAGRAPVTGAGTTAGTAAPAAPTAPTAGTAPADAPATELARTGASSPNGFLAGSAAAFVALGAGVLIAVRRLRNQG</sequence>
<keyword evidence="2" id="KW-1133">Transmembrane helix</keyword>
<reference evidence="3" key="2">
    <citation type="submission" date="2020-09" db="EMBL/GenBank/DDBJ databases">
        <authorList>
            <person name="Sun Q."/>
            <person name="Ohkuma M."/>
        </authorList>
    </citation>
    <scope>NUCLEOTIDE SEQUENCE</scope>
    <source>
        <strain evidence="3">JCM 4646</strain>
    </source>
</reference>
<reference evidence="3" key="1">
    <citation type="journal article" date="2014" name="Int. J. Syst. Evol. Microbiol.">
        <title>Complete genome sequence of Corynebacterium casei LMG S-19264T (=DSM 44701T), isolated from a smear-ripened cheese.</title>
        <authorList>
            <consortium name="US DOE Joint Genome Institute (JGI-PGF)"/>
            <person name="Walter F."/>
            <person name="Albersmeier A."/>
            <person name="Kalinowski J."/>
            <person name="Ruckert C."/>
        </authorList>
    </citation>
    <scope>NUCLEOTIDE SEQUENCE</scope>
    <source>
        <strain evidence="3">JCM 4646</strain>
    </source>
</reference>
<dbReference type="EMBL" id="BNBO01000075">
    <property type="protein sequence ID" value="GHH84553.1"/>
    <property type="molecule type" value="Genomic_DNA"/>
</dbReference>
<comment type="caution">
    <text evidence="3">The sequence shown here is derived from an EMBL/GenBank/DDBJ whole genome shotgun (WGS) entry which is preliminary data.</text>
</comment>
<dbReference type="Proteomes" id="UP000617734">
    <property type="component" value="Unassembled WGS sequence"/>
</dbReference>
<feature type="transmembrane region" description="Helical" evidence="2">
    <location>
        <begin position="293"/>
        <end position="313"/>
    </location>
</feature>
<evidence type="ECO:0000256" key="2">
    <source>
        <dbReference type="SAM" id="Phobius"/>
    </source>
</evidence>
<feature type="compositionally biased region" description="Low complexity" evidence="1">
    <location>
        <begin position="213"/>
        <end position="227"/>
    </location>
</feature>
<dbReference type="AlphaFoldDB" id="A0A919L579"/>
<keyword evidence="2" id="KW-0812">Transmembrane</keyword>
<accession>A0A919L579</accession>
<organism evidence="3 4">
    <name type="scientific">Kitasatospora indigofera</name>
    <dbReference type="NCBI Taxonomy" id="67307"/>
    <lineage>
        <taxon>Bacteria</taxon>
        <taxon>Bacillati</taxon>
        <taxon>Actinomycetota</taxon>
        <taxon>Actinomycetes</taxon>
        <taxon>Kitasatosporales</taxon>
        <taxon>Streptomycetaceae</taxon>
        <taxon>Kitasatospora</taxon>
    </lineage>
</organism>